<reference evidence="5" key="1">
    <citation type="submission" date="2013-12" db="EMBL/GenBank/DDBJ databases">
        <title>The Genome Sequence of Aphanomyces invadans NJM9701.</title>
        <authorList>
            <consortium name="The Broad Institute Genomics Platform"/>
            <person name="Russ C."/>
            <person name="Tyler B."/>
            <person name="van West P."/>
            <person name="Dieguez-Uribeondo J."/>
            <person name="Young S.K."/>
            <person name="Zeng Q."/>
            <person name="Gargeya S."/>
            <person name="Fitzgerald M."/>
            <person name="Abouelleil A."/>
            <person name="Alvarado L."/>
            <person name="Chapman S.B."/>
            <person name="Gainer-Dewar J."/>
            <person name="Goldberg J."/>
            <person name="Griggs A."/>
            <person name="Gujja S."/>
            <person name="Hansen M."/>
            <person name="Howarth C."/>
            <person name="Imamovic A."/>
            <person name="Ireland A."/>
            <person name="Larimer J."/>
            <person name="McCowan C."/>
            <person name="Murphy C."/>
            <person name="Pearson M."/>
            <person name="Poon T.W."/>
            <person name="Priest M."/>
            <person name="Roberts A."/>
            <person name="Saif S."/>
            <person name="Shea T."/>
            <person name="Sykes S."/>
            <person name="Wortman J."/>
            <person name="Nusbaum C."/>
            <person name="Birren B."/>
        </authorList>
    </citation>
    <scope>NUCLEOTIDE SEQUENCE [LARGE SCALE GENOMIC DNA]</scope>
    <source>
        <strain evidence="5">NJM9701</strain>
    </source>
</reference>
<dbReference type="OrthoDB" id="68090at2759"/>
<proteinExistence type="inferred from homology"/>
<evidence type="ECO:0000313" key="5">
    <source>
        <dbReference type="EMBL" id="ETV97260.1"/>
    </source>
</evidence>
<protein>
    <recommendedName>
        <fullName evidence="4">PI31 proteasome regulator N-terminal domain-containing protein</fullName>
    </recommendedName>
</protein>
<dbReference type="GO" id="GO:0004866">
    <property type="term" value="F:endopeptidase inhibitor activity"/>
    <property type="evidence" value="ECO:0007669"/>
    <property type="project" value="InterPro"/>
</dbReference>
<dbReference type="AlphaFoldDB" id="A0A024TSY0"/>
<evidence type="ECO:0000256" key="2">
    <source>
        <dbReference type="ARBA" id="ARBA00022942"/>
    </source>
</evidence>
<feature type="region of interest" description="Disordered" evidence="3">
    <location>
        <begin position="284"/>
        <end position="329"/>
    </location>
</feature>
<sequence>MEDAHEHLARARRERDQLQVQIDKLPDGIVKTHMLGALAALDAELSSVAPSASNDEDALVFRMKNHAVMVKQPQDALVAMVHFMMQESGFVHTANTGNDTSLFLPPHWDKNSDQGIFVFEYTHPNSAATKYTLKALYVGRRTLAIHIAANDDVVHSLELDASMYVRDTTSSLAGDAVQQSGQLRRLWSTFSSAFRPSAPSGDAGTHVPSGPHPGSLRLDRPAPAPPLYPNVGGGDAFPEFLGPPPHPNLGRRDPGMQVGPDHPLFSGRLGGSPFGPVPGARFDPYGPVGPSNLFRPQPGREPRGPPLFGGPDNDHLPMPGFPRHDDMFS</sequence>
<dbReference type="GeneID" id="20086673"/>
<dbReference type="VEuPathDB" id="FungiDB:H310_09623"/>
<dbReference type="eggNOG" id="ENOG502RZBN">
    <property type="taxonomic scope" value="Eukaryota"/>
</dbReference>
<accession>A0A024TSY0</accession>
<evidence type="ECO:0000256" key="1">
    <source>
        <dbReference type="ARBA" id="ARBA00006405"/>
    </source>
</evidence>
<dbReference type="RefSeq" id="XP_008873968.1">
    <property type="nucleotide sequence ID" value="XM_008875746.1"/>
</dbReference>
<keyword evidence="2" id="KW-0647">Proteasome</keyword>
<evidence type="ECO:0000259" key="4">
    <source>
        <dbReference type="Pfam" id="PF11566"/>
    </source>
</evidence>
<dbReference type="PANTHER" id="PTHR13266:SF1">
    <property type="entry name" value="PROTEASOME INHIBITOR PI31 SUBUNIT"/>
    <property type="match status" value="1"/>
</dbReference>
<dbReference type="Pfam" id="PF11566">
    <property type="entry name" value="PI31_Prot_N"/>
    <property type="match status" value="1"/>
</dbReference>
<dbReference type="EMBL" id="KI913973">
    <property type="protein sequence ID" value="ETV97260.1"/>
    <property type="molecule type" value="Genomic_DNA"/>
</dbReference>
<dbReference type="PANTHER" id="PTHR13266">
    <property type="entry name" value="PROTEASOME INHIBITOR"/>
    <property type="match status" value="1"/>
</dbReference>
<evidence type="ECO:0000256" key="3">
    <source>
        <dbReference type="SAM" id="MobiDB-lite"/>
    </source>
</evidence>
<dbReference type="GO" id="GO:0070628">
    <property type="term" value="F:proteasome binding"/>
    <property type="evidence" value="ECO:0007669"/>
    <property type="project" value="InterPro"/>
</dbReference>
<dbReference type="InterPro" id="IPR045128">
    <property type="entry name" value="PI31-like"/>
</dbReference>
<name>A0A024TSY0_9STRA</name>
<feature type="domain" description="PI31 proteasome regulator N-terminal" evidence="4">
    <location>
        <begin position="70"/>
        <end position="189"/>
    </location>
</feature>
<gene>
    <name evidence="5" type="ORF">H310_09623</name>
</gene>
<dbReference type="InterPro" id="IPR021625">
    <property type="entry name" value="PI31_Prot_N"/>
</dbReference>
<dbReference type="Gene3D" id="3.40.1000.30">
    <property type="match status" value="1"/>
</dbReference>
<organism evidence="5">
    <name type="scientific">Aphanomyces invadans</name>
    <dbReference type="NCBI Taxonomy" id="157072"/>
    <lineage>
        <taxon>Eukaryota</taxon>
        <taxon>Sar</taxon>
        <taxon>Stramenopiles</taxon>
        <taxon>Oomycota</taxon>
        <taxon>Saprolegniomycetes</taxon>
        <taxon>Saprolegniales</taxon>
        <taxon>Verrucalvaceae</taxon>
        <taxon>Aphanomyces</taxon>
    </lineage>
</organism>
<dbReference type="GO" id="GO:0043161">
    <property type="term" value="P:proteasome-mediated ubiquitin-dependent protein catabolic process"/>
    <property type="evidence" value="ECO:0007669"/>
    <property type="project" value="InterPro"/>
</dbReference>
<comment type="similarity">
    <text evidence="1">Belongs to the proteasome inhibitor PI31 family.</text>
</comment>
<dbReference type="GO" id="GO:0000502">
    <property type="term" value="C:proteasome complex"/>
    <property type="evidence" value="ECO:0007669"/>
    <property type="project" value="UniProtKB-KW"/>
</dbReference>
<feature type="region of interest" description="Disordered" evidence="3">
    <location>
        <begin position="196"/>
        <end position="266"/>
    </location>
</feature>
<dbReference type="STRING" id="157072.A0A024TSY0"/>